<dbReference type="SMART" id="SM00490">
    <property type="entry name" value="HELICc"/>
    <property type="match status" value="1"/>
</dbReference>
<keyword evidence="5" id="KW-0347">Helicase</keyword>
<dbReference type="InterPro" id="IPR027417">
    <property type="entry name" value="P-loop_NTPase"/>
</dbReference>
<dbReference type="InterPro" id="IPR011545">
    <property type="entry name" value="DEAD/DEAH_box_helicase_dom"/>
</dbReference>
<dbReference type="Pfam" id="PF22982">
    <property type="entry name" value="WHD_HRQ1"/>
    <property type="match status" value="1"/>
</dbReference>
<feature type="domain" description="Helicase ATP-binding" evidence="3">
    <location>
        <begin position="96"/>
        <end position="276"/>
    </location>
</feature>
<dbReference type="eggNOG" id="COG1205">
    <property type="taxonomic scope" value="Bacteria"/>
</dbReference>
<dbReference type="PANTHER" id="PTHR47957">
    <property type="entry name" value="ATP-DEPENDENT HELICASE HRQ1"/>
    <property type="match status" value="1"/>
</dbReference>
<protein>
    <submittedName>
        <fullName evidence="5">ATP-dependent helicase</fullName>
    </submittedName>
</protein>
<dbReference type="CDD" id="cd17923">
    <property type="entry name" value="DEXHc_Hrq1-like"/>
    <property type="match status" value="1"/>
</dbReference>
<dbReference type="AlphaFoldDB" id="V6M556"/>
<dbReference type="Pfam" id="PF00271">
    <property type="entry name" value="Helicase_C"/>
    <property type="match status" value="1"/>
</dbReference>
<dbReference type="PROSITE" id="PS51192">
    <property type="entry name" value="HELICASE_ATP_BIND_1"/>
    <property type="match status" value="1"/>
</dbReference>
<sequence length="788" mass="89012">MGAFRAQAFFSIYIPNIHSYNNRKRVMEMIRKKQIGEILDYLKTEERFARNIVHWRTIPSREAKSVPFPAGLDQRIQDALIRRGIPALYTHQETSFRHVMAGKSIVAVTPTASGKSMCYHLPVLQTLSEDSQARALYLFPTKALAQDQKSELHELINEMGLSIKSETYDGDTPAQIRQTVRKAGNIVITNPDMLHSAILPHHTKWVSFFEHLKYVVIDELHTYRGVFGSHVANVIRRLKRICAFYGSHPQFICTSATIANPRELAEQLTEEPVELVDNNGAPAGTKHFLFYNPPVVNRQLNIRRSATLEARDITEQFLTNGIQTILFARSRVRVEILLTYLQELIKRKLGPKKIQGYRGGYLPSQRREIERGLRNGEIMGVVSTNALELGVDIGQLQVCVITGYPGSVASTWQQAGRAGRRQGESVVVMVGSSTPLDQYVIGHPEYFFDRSPETARINPDNLIILVDHLKCAAYELPFKEGDRFGRAEIMEILEFLTEEQVLHFSRGKWFWMNDSFPAHNISLRSASQENVVIIDISERGNERVIGEMDRFSSMTLLHDEAIYLHQGTQYQVEKLDYEEKKAYVREVQVDYYTDANLAVQLKVLEEDQARRHAETAFAYGEVSVHAMATIFKKIKFETHENIGSGPIHLPEEELHTNAAWISFANTLLETVGTEDVERGLVGLAHVLQHVAPLFVMCDPMDLHVIPQRKAVHSQQPTIFLYDRYPGGIGLSEQVYKEMETILLQAEQLITSCPCESGCPSCVGAADDGSKELAMTLLRVAQGGSTYVS</sequence>
<feature type="domain" description="Helicase C-terminal" evidence="4">
    <location>
        <begin position="312"/>
        <end position="463"/>
    </location>
</feature>
<evidence type="ECO:0000313" key="5">
    <source>
        <dbReference type="EMBL" id="EST53731.1"/>
    </source>
</evidence>
<accession>V6M556</accession>
<reference evidence="5 6" key="1">
    <citation type="journal article" date="2014" name="Genome Announc.">
        <title>Draft Genome Sequence of Brevibacillus panacihumi Strain W25, a Halotolerant Hydrocarbon-Degrading Bacterium.</title>
        <authorList>
            <person name="Wang X."/>
            <person name="Jin D."/>
            <person name="Zhou L."/>
            <person name="Wu L."/>
            <person name="An W."/>
            <person name="Chen Y."/>
            <person name="Zhao L."/>
        </authorList>
    </citation>
    <scope>NUCLEOTIDE SEQUENCE [LARGE SCALE GENOMIC DNA]</scope>
    <source>
        <strain evidence="5 6">W25</strain>
    </source>
</reference>
<dbReference type="InterPro" id="IPR001650">
    <property type="entry name" value="Helicase_C-like"/>
</dbReference>
<keyword evidence="1" id="KW-0547">Nucleotide-binding</keyword>
<dbReference type="InterPro" id="IPR014001">
    <property type="entry name" value="Helicase_ATP-bd"/>
</dbReference>
<gene>
    <name evidence="5" type="ORF">T458_23490</name>
</gene>
<dbReference type="Gene3D" id="3.40.50.300">
    <property type="entry name" value="P-loop containing nucleotide triphosphate hydrolases"/>
    <property type="match status" value="2"/>
</dbReference>
<dbReference type="CDD" id="cd18797">
    <property type="entry name" value="SF2_C_Hrq"/>
    <property type="match status" value="1"/>
</dbReference>
<dbReference type="PANTHER" id="PTHR47957:SF3">
    <property type="entry name" value="ATP-DEPENDENT HELICASE HRQ1"/>
    <property type="match status" value="1"/>
</dbReference>
<dbReference type="PATRIC" id="fig|1408254.3.peg.4617"/>
<dbReference type="GO" id="GO:0036297">
    <property type="term" value="P:interstrand cross-link repair"/>
    <property type="evidence" value="ECO:0007669"/>
    <property type="project" value="TreeGrafter"/>
</dbReference>
<dbReference type="PROSITE" id="PS51194">
    <property type="entry name" value="HELICASE_CTER"/>
    <property type="match status" value="1"/>
</dbReference>
<evidence type="ECO:0000256" key="2">
    <source>
        <dbReference type="ARBA" id="ARBA00022840"/>
    </source>
</evidence>
<dbReference type="STRING" id="1408254.T458_23490"/>
<dbReference type="GO" id="GO:0003676">
    <property type="term" value="F:nucleic acid binding"/>
    <property type="evidence" value="ECO:0007669"/>
    <property type="project" value="InterPro"/>
</dbReference>
<dbReference type="SMART" id="SM00487">
    <property type="entry name" value="DEXDc"/>
    <property type="match status" value="1"/>
</dbReference>
<dbReference type="GO" id="GO:0006289">
    <property type="term" value="P:nucleotide-excision repair"/>
    <property type="evidence" value="ECO:0007669"/>
    <property type="project" value="TreeGrafter"/>
</dbReference>
<name>V6M556_9BACL</name>
<dbReference type="GO" id="GO:0005524">
    <property type="term" value="F:ATP binding"/>
    <property type="evidence" value="ECO:0007669"/>
    <property type="project" value="UniProtKB-KW"/>
</dbReference>
<evidence type="ECO:0000313" key="6">
    <source>
        <dbReference type="Proteomes" id="UP000017973"/>
    </source>
</evidence>
<keyword evidence="6" id="KW-1185">Reference proteome</keyword>
<evidence type="ECO:0000259" key="3">
    <source>
        <dbReference type="PROSITE" id="PS51192"/>
    </source>
</evidence>
<dbReference type="Pfam" id="PF00270">
    <property type="entry name" value="DEAD"/>
    <property type="match status" value="1"/>
</dbReference>
<dbReference type="HOGENOM" id="CLU_000809_3_2_9"/>
<dbReference type="InterPro" id="IPR055227">
    <property type="entry name" value="HRQ1_WHD"/>
</dbReference>
<organism evidence="5 6">
    <name type="scientific">Brevibacillus panacihumi W25</name>
    <dbReference type="NCBI Taxonomy" id="1408254"/>
    <lineage>
        <taxon>Bacteria</taxon>
        <taxon>Bacillati</taxon>
        <taxon>Bacillota</taxon>
        <taxon>Bacilli</taxon>
        <taxon>Bacillales</taxon>
        <taxon>Paenibacillaceae</taxon>
        <taxon>Brevibacillus</taxon>
    </lineage>
</organism>
<dbReference type="InterPro" id="IPR018973">
    <property type="entry name" value="MZB"/>
</dbReference>
<keyword evidence="2" id="KW-0067">ATP-binding</keyword>
<proteinExistence type="predicted"/>
<dbReference type="SUPFAM" id="SSF52540">
    <property type="entry name" value="P-loop containing nucleoside triphosphate hydrolases"/>
    <property type="match status" value="2"/>
</dbReference>
<dbReference type="EMBL" id="AYJU01000017">
    <property type="protein sequence ID" value="EST53731.1"/>
    <property type="molecule type" value="Genomic_DNA"/>
</dbReference>
<dbReference type="Proteomes" id="UP000017973">
    <property type="component" value="Unassembled WGS sequence"/>
</dbReference>
<dbReference type="GO" id="GO:0043138">
    <property type="term" value="F:3'-5' DNA helicase activity"/>
    <property type="evidence" value="ECO:0007669"/>
    <property type="project" value="TreeGrafter"/>
</dbReference>
<comment type="caution">
    <text evidence="5">The sequence shown here is derived from an EMBL/GenBank/DDBJ whole genome shotgun (WGS) entry which is preliminary data.</text>
</comment>
<dbReference type="Pfam" id="PF09369">
    <property type="entry name" value="MZB"/>
    <property type="match status" value="1"/>
</dbReference>
<evidence type="ECO:0000259" key="4">
    <source>
        <dbReference type="PROSITE" id="PS51194"/>
    </source>
</evidence>
<keyword evidence="5" id="KW-0378">Hydrolase</keyword>
<dbReference type="eggNOG" id="COG1111">
    <property type="taxonomic scope" value="Bacteria"/>
</dbReference>
<evidence type="ECO:0000256" key="1">
    <source>
        <dbReference type="ARBA" id="ARBA00022741"/>
    </source>
</evidence>